<evidence type="ECO:0000256" key="7">
    <source>
        <dbReference type="ARBA" id="ARBA00022737"/>
    </source>
</evidence>
<feature type="compositionally biased region" description="Low complexity" evidence="13">
    <location>
        <begin position="798"/>
        <end position="808"/>
    </location>
</feature>
<evidence type="ECO:0000256" key="14">
    <source>
        <dbReference type="SAM" id="SignalP"/>
    </source>
</evidence>
<keyword evidence="9" id="KW-0472">Membrane</keyword>
<dbReference type="Gene3D" id="2.60.40.10">
    <property type="entry name" value="Immunoglobulins"/>
    <property type="match status" value="12"/>
</dbReference>
<reference evidence="16" key="1">
    <citation type="submission" date="2025-08" db="UniProtKB">
        <authorList>
            <consortium name="Ensembl"/>
        </authorList>
    </citation>
    <scope>IDENTIFICATION</scope>
</reference>
<keyword evidence="10" id="KW-1015">Disulfide bond</keyword>
<dbReference type="Pfam" id="PF07679">
    <property type="entry name" value="I-set"/>
    <property type="match status" value="7"/>
</dbReference>
<feature type="region of interest" description="Disordered" evidence="13">
    <location>
        <begin position="900"/>
        <end position="963"/>
    </location>
</feature>
<name>A0A673KUF6_9TELE</name>
<proteinExistence type="predicted"/>
<evidence type="ECO:0000256" key="10">
    <source>
        <dbReference type="ARBA" id="ARBA00023157"/>
    </source>
</evidence>
<comment type="subcellular location">
    <subcellularLocation>
        <location evidence="1">Membrane</location>
        <topology evidence="1">Single-pass membrane protein</topology>
    </subcellularLocation>
    <subcellularLocation>
        <location evidence="2">Secreted</location>
    </subcellularLocation>
</comment>
<evidence type="ECO:0000256" key="5">
    <source>
        <dbReference type="ARBA" id="ARBA00022692"/>
    </source>
</evidence>
<evidence type="ECO:0000256" key="12">
    <source>
        <dbReference type="ARBA" id="ARBA00023319"/>
    </source>
</evidence>
<dbReference type="Gene3D" id="3.80.10.10">
    <property type="entry name" value="Ribonuclease Inhibitor"/>
    <property type="match status" value="2"/>
</dbReference>
<dbReference type="FunFam" id="2.60.40.10:FF:000063">
    <property type="entry name" value="neural cell adhesion molecule L1"/>
    <property type="match status" value="2"/>
</dbReference>
<feature type="region of interest" description="Disordered" evidence="13">
    <location>
        <begin position="1512"/>
        <end position="1539"/>
    </location>
</feature>
<sequence length="2533" mass="279292">GPKSGIMGSSCMGLMLVLLVSVGGSGGVCPRQCICFAPAEVHCTFRALLTVPTGISRQVQRINFGFNTINHITDVSFAGLRKLELLMMHGNNVQKIPDAAFQDLVSLQVLKMSYNKLRVITGHTFSGLTALVRLHLDHNRIEFIHPDAFSGLTSLRLLHLEANHLQKLHPATFSTFSLLRRFSVSTLKHLYLSENLLSTLPRNMLESMPQLENLFLYANPWSCDCRISWLQDWSARNPGVMKCKKDRTFASGQLCPLCASPKHLKGQDIADLKEFVCSGPAISSPGKNVSQEDNMSELLPIDRIKPPFGNVSLGLSDEHGTKVDLICQILEPRESTKISWNYTKSLEIAAKVTLFFDLECPVDRDNYESFWRLLAYYSDVPVHLRREIMLSREPELSYRYRQDIEKDAYFYTGVRANVVARPSWLMQSFMNIKLNRPYASSKSVRLIVNTHLTTTTDKEPIKSWVMIEHDNKTQTSFSSVVGGAMEMDCRVQSSGNAAVHWMAPDGSKINAAFGSTDKRVSVSSSGKLHIKSVEHRDSGVYYCIAEIAGDIDVLPFRFSVIEYSTPLPEFGNALTKFVGESASLPCLTTATPDAVVNWIFPDGSVLNAKANTSRALVFPNGTLFIPYSQLNNNGYHKCVAMNQHGVDVLATKLTVMRQKGIQPRRQYPIRPQSAAGVSTKVKAYLEDVEEASGDETQERVVPNRSFINQRKGPNARTQGRSFGNIHQRRPFRKGMHGQPSRTGLTNQRTVNTKNNIDPQKWAVLLAKIREKTSPKNSSVNIVQHGTAETVNVDHPGLIDNIESSSGDSGSKEESNTFSTPHQTDVYHRHAITPHIKGQNNNVYLTAPPELQTSSDEVPYISNPTSGPHYVMTEVNVVERGHVSTISAENDQVYSGSVIKPESENENELNFSGKTGVQSQIGGFDFGQPDSNSFATISSPHASPSSAPSRAKDHWSSRRRFGGRRRIKLRRPFSKLPTRRRWSTSTAAGVHVPTLKSDPTSPAEDAMIHPTSTTTAHIYSRTPSGDTLIHPSTTTAHIYSRTPSGDTLIHPTSTTTAHICSTNPAGSLSIHPTIPVTTHIYSTTLAESTSEYPTTTPTYPTVPRVFPNAINEENTISLPDEKTGSKIHKVKESNFLQIQQMPPNSRSPSASPPMSTISELENEDITPFEEEEDRNIASAEEMDEYSVPTSVDPTSRLGVETISLTTAQQDFSGMLSTPLPKANKEIHPTEISFTLDTGGLDVFHLPESHFSNVLRENYTLEVRSTEESLVTSMPRPQDYPLSQTNESFKEEESIHNQVYFPSTPETLTESIISVGRQTESLATNSPSPTLTTQTNEIYFLQPNSVSKQDQRDRLVHGLDEPLIPPTSLNTSPTNTLPATTAIIPVTTQLIGTTTVPTTLSTAATTTGPTSTTSATTMMTTTTTTTTTPAIKSTPSYLLPENRIPFYSRNPGTNYIDSRHRGRFPSTNHRYPYYNSRNPSVNIRPNIIRKPSITTSPVDLNSLTNVKSTTTPKILTATARSATSSPTTASSTTQPNNQIQIDEPVNRQSGAVLFPQGPQMRPRITAAKLHTVTVNAGTDVQLPCDYVGEPKPLLTWTKVSTGAVISTNTKIQRFEVQSNGTFVIHSVQLQDRGQYLCSARNPHGIDKMMVTLVVLAHTPRMMPPRHKDITVYLGNSAFLECQAQGLPIPNISWVLPDRSVVRAVSNSEQKVMLFTNGTLQVKNTNYPDKGVYKCIASNAAGADMLSVRLQIAASPPTIQEQLWENYTVSDGQSAFMHCTAKATPDPTIRWVTFTGVQLRPSQFINGNLFVFPNGTLFIRNPAEKDSGNYECVAVNSVGVAKRTVNLQVKKSSTTARIMSTSTHSTDVRYGGQLSLNCSATGSPNPRIIWRTPSKKLVDAYYSFDRRIKVFGNGTLTITSVTEKDEGDYLCVARNKRGDDYVLLKVNVMMKAAKIDHKSLSDREVSFGGELKVDCVASGLPNPEIAWSLPDGTMVNSIHQSDDNGVRAKRYVMFDNGTLYLNEVGIKEEGDYTCYAENRIGKDEMKVHIKVVADAPIIRNNVYSIVKVPYGESAVLNCSAKGEPTPVITWTSPAHRAIVPVSHKYQIANDGTLRIQKIQRFDSGNYTCSARNVAGINKKVVHVEVLVSMPVINGFESLGVVRKTVLKDQRVLLDCKPNGNPIPRIIWVFPNNIVLPAPYYGSRITVHRNGTLDIHAVRISDSVALLCIARNEGGEAKLQVQLEVTEGVEKPRLRNPPTESVQLSDGIINLNCSVEGKPSPEITWILPNGTSLLRGTSIFRFHHRFDGTLVIRDPSVSEIGRYRCVGRNSAGYVERTVTLESNRKPEITNKYSSLVSIINGENLHLNCLSSGHPLPELTWTLPNGVVLTRPQTTGRYSVLNNGTLVVQRTSVYDRGMYLCQTTNEHGSSSLSVSVIVIAYPPRITKGPSPVTYASPGMAVQLNCVPLATPKAEVVWEMPDGLQLKVGVWPRLYGNKYLHPQGSLVIQNPSSRDNGVYKCTAKNVVGSDSRSTYVYVF</sequence>
<feature type="compositionally biased region" description="Low complexity" evidence="13">
    <location>
        <begin position="1514"/>
        <end position="1531"/>
    </location>
</feature>
<dbReference type="InterPro" id="IPR000483">
    <property type="entry name" value="Cys-rich_flank_reg_C"/>
</dbReference>
<keyword evidence="7" id="KW-0677">Repeat</keyword>
<feature type="compositionally biased region" description="Polar residues" evidence="13">
    <location>
        <begin position="907"/>
        <end position="920"/>
    </location>
</feature>
<dbReference type="FunFam" id="2.60.40.10:FF:000076">
    <property type="entry name" value="Leucine-rich repeat and Ig domain-containing 4"/>
    <property type="match status" value="2"/>
</dbReference>
<evidence type="ECO:0000256" key="13">
    <source>
        <dbReference type="SAM" id="MobiDB-lite"/>
    </source>
</evidence>
<dbReference type="SMART" id="SM00369">
    <property type="entry name" value="LRR_TYP"/>
    <property type="match status" value="5"/>
</dbReference>
<dbReference type="Proteomes" id="UP000472270">
    <property type="component" value="Unassembled WGS sequence"/>
</dbReference>
<feature type="signal peptide" evidence="14">
    <location>
        <begin position="1"/>
        <end position="27"/>
    </location>
</feature>
<protein>
    <submittedName>
        <fullName evidence="16">Matrix-remodeling-associated protein 5-like</fullName>
    </submittedName>
</protein>
<feature type="region of interest" description="Disordered" evidence="13">
    <location>
        <begin position="975"/>
        <end position="1003"/>
    </location>
</feature>
<keyword evidence="6 14" id="KW-0732">Signal</keyword>
<dbReference type="Ensembl" id="ENSSRHT00000071319.1">
    <property type="protein sequence ID" value="ENSSRHP00000069421.1"/>
    <property type="gene ID" value="ENSSRHG00000034537.1"/>
</dbReference>
<feature type="domain" description="Ig-like" evidence="15">
    <location>
        <begin position="1657"/>
        <end position="1748"/>
    </location>
</feature>
<evidence type="ECO:0000256" key="2">
    <source>
        <dbReference type="ARBA" id="ARBA00004613"/>
    </source>
</evidence>
<dbReference type="InterPro" id="IPR003591">
    <property type="entry name" value="Leu-rich_rpt_typical-subtyp"/>
</dbReference>
<dbReference type="InterPro" id="IPR003598">
    <property type="entry name" value="Ig_sub2"/>
</dbReference>
<keyword evidence="3" id="KW-0964">Secreted</keyword>
<dbReference type="SMART" id="SM00082">
    <property type="entry name" value="LRRCT"/>
    <property type="match status" value="1"/>
</dbReference>
<dbReference type="CDD" id="cd00096">
    <property type="entry name" value="Ig"/>
    <property type="match status" value="3"/>
</dbReference>
<feature type="region of interest" description="Disordered" evidence="13">
    <location>
        <begin position="1447"/>
        <end position="1475"/>
    </location>
</feature>
<dbReference type="SMART" id="SM00406">
    <property type="entry name" value="IGv"/>
    <property type="match status" value="5"/>
</dbReference>
<dbReference type="GO" id="GO:0016020">
    <property type="term" value="C:membrane"/>
    <property type="evidence" value="ECO:0007669"/>
    <property type="project" value="UniProtKB-SubCell"/>
</dbReference>
<evidence type="ECO:0000256" key="9">
    <source>
        <dbReference type="ARBA" id="ARBA00023136"/>
    </source>
</evidence>
<feature type="compositionally biased region" description="Polar residues" evidence="13">
    <location>
        <begin position="1463"/>
        <end position="1475"/>
    </location>
</feature>
<reference evidence="16" key="2">
    <citation type="submission" date="2025-09" db="UniProtKB">
        <authorList>
            <consortium name="Ensembl"/>
        </authorList>
    </citation>
    <scope>IDENTIFICATION</scope>
</reference>
<feature type="domain" description="Ig-like" evidence="15">
    <location>
        <begin position="1950"/>
        <end position="2049"/>
    </location>
</feature>
<dbReference type="SMART" id="SM00409">
    <property type="entry name" value="IG"/>
    <property type="match status" value="12"/>
</dbReference>
<keyword evidence="5" id="KW-0812">Transmembrane</keyword>
<feature type="domain" description="Ig-like" evidence="15">
    <location>
        <begin position="2342"/>
        <end position="2430"/>
    </location>
</feature>
<feature type="domain" description="Ig-like" evidence="15">
    <location>
        <begin position="1754"/>
        <end position="1845"/>
    </location>
</feature>
<dbReference type="FunFam" id="3.80.10.10:FF:000103">
    <property type="entry name" value="Immunoglobulin superfamily member 10"/>
    <property type="match status" value="1"/>
</dbReference>
<keyword evidence="8" id="KW-1133">Transmembrane helix</keyword>
<organism evidence="16 17">
    <name type="scientific">Sinocyclocheilus rhinocerous</name>
    <dbReference type="NCBI Taxonomy" id="307959"/>
    <lineage>
        <taxon>Eukaryota</taxon>
        <taxon>Metazoa</taxon>
        <taxon>Chordata</taxon>
        <taxon>Craniata</taxon>
        <taxon>Vertebrata</taxon>
        <taxon>Euteleostomi</taxon>
        <taxon>Actinopterygii</taxon>
        <taxon>Neopterygii</taxon>
        <taxon>Teleostei</taxon>
        <taxon>Ostariophysi</taxon>
        <taxon>Cypriniformes</taxon>
        <taxon>Cyprinidae</taxon>
        <taxon>Cyprininae</taxon>
        <taxon>Sinocyclocheilus</taxon>
    </lineage>
</organism>
<evidence type="ECO:0000256" key="3">
    <source>
        <dbReference type="ARBA" id="ARBA00022525"/>
    </source>
</evidence>
<dbReference type="PANTHER" id="PTHR45842:SF4">
    <property type="entry name" value="MATRIX-REMODELING-ASSOCIATED PROTEIN 5"/>
    <property type="match status" value="1"/>
</dbReference>
<dbReference type="InterPro" id="IPR003599">
    <property type="entry name" value="Ig_sub"/>
</dbReference>
<feature type="domain" description="Ig-like" evidence="15">
    <location>
        <begin position="1853"/>
        <end position="1944"/>
    </location>
</feature>
<keyword evidence="12" id="KW-0393">Immunoglobulin domain</keyword>
<dbReference type="PANTHER" id="PTHR45842">
    <property type="entry name" value="SYNAPTIC ADHESION-LIKE MOLECULE SALM"/>
    <property type="match status" value="1"/>
</dbReference>
<accession>A0A673KUF6</accession>
<feature type="chain" id="PRO_5025692773" evidence="14">
    <location>
        <begin position="28"/>
        <end position="2533"/>
    </location>
</feature>
<evidence type="ECO:0000313" key="16">
    <source>
        <dbReference type="Ensembl" id="ENSSRHP00000069421.1"/>
    </source>
</evidence>
<dbReference type="SUPFAM" id="SSF52058">
    <property type="entry name" value="L domain-like"/>
    <property type="match status" value="1"/>
</dbReference>
<feature type="domain" description="Ig-like" evidence="15">
    <location>
        <begin position="2147"/>
        <end position="2242"/>
    </location>
</feature>
<dbReference type="Pfam" id="PF13927">
    <property type="entry name" value="Ig_3"/>
    <property type="match status" value="5"/>
</dbReference>
<dbReference type="FunFam" id="2.60.40.10:FF:000537">
    <property type="entry name" value="immunoglobulin superfamily member 10"/>
    <property type="match status" value="1"/>
</dbReference>
<keyword evidence="11" id="KW-0325">Glycoprotein</keyword>
<dbReference type="SMART" id="SM00408">
    <property type="entry name" value="IGc2"/>
    <property type="match status" value="12"/>
</dbReference>
<evidence type="ECO:0000256" key="4">
    <source>
        <dbReference type="ARBA" id="ARBA00022614"/>
    </source>
</evidence>
<dbReference type="FunFam" id="2.60.40.10:FF:000621">
    <property type="entry name" value="Immunoglobulin superfamily member 10"/>
    <property type="match status" value="1"/>
</dbReference>
<gene>
    <name evidence="16" type="primary">mxra5b</name>
</gene>
<feature type="region of interest" description="Disordered" evidence="13">
    <location>
        <begin position="730"/>
        <end position="751"/>
    </location>
</feature>
<dbReference type="InterPro" id="IPR007110">
    <property type="entry name" value="Ig-like_dom"/>
</dbReference>
<feature type="domain" description="Ig-like" evidence="15">
    <location>
        <begin position="2053"/>
        <end position="2145"/>
    </location>
</feature>
<dbReference type="InterPro" id="IPR001611">
    <property type="entry name" value="Leu-rich_rpt"/>
</dbReference>
<dbReference type="InterPro" id="IPR013783">
    <property type="entry name" value="Ig-like_fold"/>
</dbReference>
<dbReference type="SUPFAM" id="SSF48726">
    <property type="entry name" value="Immunoglobulin"/>
    <property type="match status" value="12"/>
</dbReference>
<dbReference type="FunFam" id="2.60.40.10:FF:001402">
    <property type="entry name" value="Matrix remodeling associated 5"/>
    <property type="match status" value="1"/>
</dbReference>
<evidence type="ECO:0000259" key="15">
    <source>
        <dbReference type="PROSITE" id="PS50835"/>
    </source>
</evidence>
<dbReference type="InterPro" id="IPR013106">
    <property type="entry name" value="Ig_V-set"/>
</dbReference>
<evidence type="ECO:0000256" key="6">
    <source>
        <dbReference type="ARBA" id="ARBA00022729"/>
    </source>
</evidence>
<dbReference type="GO" id="GO:0005576">
    <property type="term" value="C:extracellular region"/>
    <property type="evidence" value="ECO:0007669"/>
    <property type="project" value="UniProtKB-SubCell"/>
</dbReference>
<dbReference type="InterPro" id="IPR036179">
    <property type="entry name" value="Ig-like_dom_sf"/>
</dbReference>
<evidence type="ECO:0000256" key="1">
    <source>
        <dbReference type="ARBA" id="ARBA00004167"/>
    </source>
</evidence>
<feature type="domain" description="Ig-like" evidence="15">
    <location>
        <begin position="2248"/>
        <end position="2335"/>
    </location>
</feature>
<feature type="compositionally biased region" description="Polar residues" evidence="13">
    <location>
        <begin position="739"/>
        <end position="751"/>
    </location>
</feature>
<dbReference type="FunFam" id="2.60.40.10:FF:001306">
    <property type="entry name" value="Matrix remodeling associated 5"/>
    <property type="match status" value="1"/>
</dbReference>
<dbReference type="InterPro" id="IPR050467">
    <property type="entry name" value="LRFN"/>
</dbReference>
<dbReference type="Pfam" id="PF13855">
    <property type="entry name" value="LRR_8"/>
    <property type="match status" value="1"/>
</dbReference>
<feature type="compositionally biased region" description="Low complexity" evidence="13">
    <location>
        <begin position="937"/>
        <end position="948"/>
    </location>
</feature>
<feature type="domain" description="Ig-like" evidence="15">
    <location>
        <begin position="2438"/>
        <end position="2531"/>
    </location>
</feature>
<feature type="domain" description="Ig-like" evidence="15">
    <location>
        <begin position="1560"/>
        <end position="1649"/>
    </location>
</feature>
<feature type="domain" description="Ig-like" evidence="15">
    <location>
        <begin position="460"/>
        <end position="546"/>
    </location>
</feature>
<keyword evidence="4" id="KW-0433">Leucine-rich repeat</keyword>
<dbReference type="InterPro" id="IPR032675">
    <property type="entry name" value="LRR_dom_sf"/>
</dbReference>
<dbReference type="InterPro" id="IPR013098">
    <property type="entry name" value="Ig_I-set"/>
</dbReference>
<evidence type="ECO:0000256" key="11">
    <source>
        <dbReference type="ARBA" id="ARBA00023180"/>
    </source>
</evidence>
<evidence type="ECO:0000256" key="8">
    <source>
        <dbReference type="ARBA" id="ARBA00022989"/>
    </source>
</evidence>
<keyword evidence="17" id="KW-1185">Reference proteome</keyword>
<evidence type="ECO:0000313" key="17">
    <source>
        <dbReference type="Proteomes" id="UP000472270"/>
    </source>
</evidence>
<feature type="domain" description="Ig-like" evidence="15">
    <location>
        <begin position="568"/>
        <end position="654"/>
    </location>
</feature>
<dbReference type="PROSITE" id="PS50835">
    <property type="entry name" value="IG_LIKE"/>
    <property type="match status" value="12"/>
</dbReference>
<dbReference type="FunFam" id="2.60.40.10:FF:001377">
    <property type="entry name" value="Matrix remodeling associated 5"/>
    <property type="match status" value="1"/>
</dbReference>
<feature type="region of interest" description="Disordered" evidence="13">
    <location>
        <begin position="796"/>
        <end position="820"/>
    </location>
</feature>